<accession>A0A5N6R657</accession>
<evidence type="ECO:0000313" key="2">
    <source>
        <dbReference type="Proteomes" id="UP000327013"/>
    </source>
</evidence>
<sequence>MALVSIFSVKEGGWGWLKIASGMEPKNWREEIYKELKSHESVIMTSCWFIPENQERENLWYIPENVDFNAHRKIEAYYKWVGNLLEIKLQPALSPQVLTDLNDDLTQFHLLAERVITRRDRKDREIHIPQMDVRPFYDICTDELRQAINAASSISVQIFPPGEMGVSKLNVSLEYGAGEAGGQNGEIIYL</sequence>
<dbReference type="EMBL" id="CM017325">
    <property type="protein sequence ID" value="KAE8055605.1"/>
    <property type="molecule type" value="Genomic_DNA"/>
</dbReference>
<dbReference type="AlphaFoldDB" id="A0A5N6R657"/>
<keyword evidence="2" id="KW-1185">Reference proteome</keyword>
<gene>
    <name evidence="1" type="ORF">FH972_012434</name>
</gene>
<protein>
    <submittedName>
        <fullName evidence="1">Uncharacterized protein</fullName>
    </submittedName>
</protein>
<dbReference type="OrthoDB" id="1802254at2759"/>
<evidence type="ECO:0000313" key="1">
    <source>
        <dbReference type="EMBL" id="KAE8055605.1"/>
    </source>
</evidence>
<dbReference type="Proteomes" id="UP000327013">
    <property type="component" value="Chromosome 5"/>
</dbReference>
<proteinExistence type="predicted"/>
<reference evidence="1 2" key="1">
    <citation type="submission" date="2019-06" db="EMBL/GenBank/DDBJ databases">
        <title>A chromosomal-level reference genome of Carpinus fangiana (Coryloideae, Betulaceae).</title>
        <authorList>
            <person name="Yang X."/>
            <person name="Wang Z."/>
            <person name="Zhang L."/>
            <person name="Hao G."/>
            <person name="Liu J."/>
            <person name="Yang Y."/>
        </authorList>
    </citation>
    <scope>NUCLEOTIDE SEQUENCE [LARGE SCALE GENOMIC DNA]</scope>
    <source>
        <strain evidence="1">Cfa_2016G</strain>
        <tissue evidence="1">Leaf</tissue>
    </source>
</reference>
<name>A0A5N6R657_9ROSI</name>
<organism evidence="1 2">
    <name type="scientific">Carpinus fangiana</name>
    <dbReference type="NCBI Taxonomy" id="176857"/>
    <lineage>
        <taxon>Eukaryota</taxon>
        <taxon>Viridiplantae</taxon>
        <taxon>Streptophyta</taxon>
        <taxon>Embryophyta</taxon>
        <taxon>Tracheophyta</taxon>
        <taxon>Spermatophyta</taxon>
        <taxon>Magnoliopsida</taxon>
        <taxon>eudicotyledons</taxon>
        <taxon>Gunneridae</taxon>
        <taxon>Pentapetalae</taxon>
        <taxon>rosids</taxon>
        <taxon>fabids</taxon>
        <taxon>Fagales</taxon>
        <taxon>Betulaceae</taxon>
        <taxon>Carpinus</taxon>
    </lineage>
</organism>